<evidence type="ECO:0000256" key="3">
    <source>
        <dbReference type="ARBA" id="ARBA00022989"/>
    </source>
</evidence>
<dbReference type="Gene3D" id="1.20.1250.20">
    <property type="entry name" value="MFS general substrate transporter like domains"/>
    <property type="match status" value="2"/>
</dbReference>
<gene>
    <name evidence="7" type="primary">glpT</name>
    <name evidence="7" type="ordered locus">sce7054</name>
</gene>
<dbReference type="HOGENOM" id="CLU_559995_0_0_7"/>
<dbReference type="GO" id="GO:0061513">
    <property type="term" value="F:glucose 6-phosphate:phosphate antiporter activity"/>
    <property type="evidence" value="ECO:0007669"/>
    <property type="project" value="TreeGrafter"/>
</dbReference>
<dbReference type="InterPro" id="IPR000849">
    <property type="entry name" value="Sugar_P_transporter"/>
</dbReference>
<dbReference type="PANTHER" id="PTHR43826:SF3">
    <property type="entry name" value="GLUCOSE-6-PHOSPHATE EXCHANGER SLC37A4"/>
    <property type="match status" value="1"/>
</dbReference>
<protein>
    <submittedName>
        <fullName evidence="7">Glycerol-3-phosphate transporter</fullName>
    </submittedName>
</protein>
<dbReference type="PROSITE" id="PS50850">
    <property type="entry name" value="MFS"/>
    <property type="match status" value="1"/>
</dbReference>
<dbReference type="Proteomes" id="UP000002139">
    <property type="component" value="Chromosome"/>
</dbReference>
<feature type="transmembrane region" description="Helical" evidence="5">
    <location>
        <begin position="352"/>
        <end position="369"/>
    </location>
</feature>
<dbReference type="eggNOG" id="COG2271">
    <property type="taxonomic scope" value="Bacteria"/>
</dbReference>
<evidence type="ECO:0000256" key="2">
    <source>
        <dbReference type="ARBA" id="ARBA00022692"/>
    </source>
</evidence>
<dbReference type="InterPro" id="IPR036259">
    <property type="entry name" value="MFS_trans_sf"/>
</dbReference>
<dbReference type="PANTHER" id="PTHR43826">
    <property type="entry name" value="GLUCOSE-6-PHOSPHATE EXCHANGER SLC37A4"/>
    <property type="match status" value="1"/>
</dbReference>
<evidence type="ECO:0000313" key="8">
    <source>
        <dbReference type="Proteomes" id="UP000002139"/>
    </source>
</evidence>
<feature type="transmembrane region" description="Helical" evidence="5">
    <location>
        <begin position="122"/>
        <end position="142"/>
    </location>
</feature>
<feature type="transmembrane region" description="Helical" evidence="5">
    <location>
        <begin position="221"/>
        <end position="243"/>
    </location>
</feature>
<dbReference type="AlphaFoldDB" id="A9GYD6"/>
<dbReference type="InterPro" id="IPR020846">
    <property type="entry name" value="MFS_dom"/>
</dbReference>
<feature type="transmembrane region" description="Helical" evidence="5">
    <location>
        <begin position="190"/>
        <end position="209"/>
    </location>
</feature>
<accession>A9GYD6</accession>
<feature type="transmembrane region" description="Helical" evidence="5">
    <location>
        <begin position="93"/>
        <end position="110"/>
    </location>
</feature>
<feature type="transmembrane region" description="Helical" evidence="5">
    <location>
        <begin position="55"/>
        <end position="73"/>
    </location>
</feature>
<dbReference type="KEGG" id="scl:sce7054"/>
<dbReference type="Pfam" id="PF07690">
    <property type="entry name" value="MFS_1"/>
    <property type="match status" value="1"/>
</dbReference>
<dbReference type="GO" id="GO:0012505">
    <property type="term" value="C:endomembrane system"/>
    <property type="evidence" value="ECO:0007669"/>
    <property type="project" value="UniProtKB-SubCell"/>
</dbReference>
<feature type="transmembrane region" description="Helical" evidence="5">
    <location>
        <begin position="375"/>
        <end position="396"/>
    </location>
</feature>
<proteinExistence type="predicted"/>
<organism evidence="7 8">
    <name type="scientific">Sorangium cellulosum (strain So ce56)</name>
    <name type="common">Polyangium cellulosum (strain So ce56)</name>
    <dbReference type="NCBI Taxonomy" id="448385"/>
    <lineage>
        <taxon>Bacteria</taxon>
        <taxon>Pseudomonadati</taxon>
        <taxon>Myxococcota</taxon>
        <taxon>Polyangia</taxon>
        <taxon>Polyangiales</taxon>
        <taxon>Polyangiaceae</taxon>
        <taxon>Sorangium</taxon>
    </lineage>
</organism>
<evidence type="ECO:0000256" key="4">
    <source>
        <dbReference type="ARBA" id="ARBA00023136"/>
    </source>
</evidence>
<dbReference type="InterPro" id="IPR011701">
    <property type="entry name" value="MFS"/>
</dbReference>
<feature type="transmembrane region" description="Helical" evidence="5">
    <location>
        <begin position="321"/>
        <end position="340"/>
    </location>
</feature>
<dbReference type="GO" id="GO:0035435">
    <property type="term" value="P:phosphate ion transmembrane transport"/>
    <property type="evidence" value="ECO:0007669"/>
    <property type="project" value="TreeGrafter"/>
</dbReference>
<dbReference type="SUPFAM" id="SSF103473">
    <property type="entry name" value="MFS general substrate transporter"/>
    <property type="match status" value="1"/>
</dbReference>
<feature type="transmembrane region" description="Helical" evidence="5">
    <location>
        <begin position="17"/>
        <end position="35"/>
    </location>
</feature>
<feature type="transmembrane region" description="Helical" evidence="5">
    <location>
        <begin position="408"/>
        <end position="429"/>
    </location>
</feature>
<dbReference type="BioCyc" id="SCEL448385:SCE_RS36180-MONOMER"/>
<feature type="domain" description="Major facilitator superfamily (MFS) profile" evidence="6">
    <location>
        <begin position="26"/>
        <end position="475"/>
    </location>
</feature>
<keyword evidence="4 5" id="KW-0472">Membrane</keyword>
<evidence type="ECO:0000256" key="1">
    <source>
        <dbReference type="ARBA" id="ARBA00004127"/>
    </source>
</evidence>
<dbReference type="STRING" id="448385.sce7054"/>
<evidence type="ECO:0000256" key="5">
    <source>
        <dbReference type="SAM" id="Phobius"/>
    </source>
</evidence>
<feature type="transmembrane region" description="Helical" evidence="5">
    <location>
        <begin position="449"/>
        <end position="468"/>
    </location>
</feature>
<name>A9GYD6_SORC5</name>
<keyword evidence="3 5" id="KW-1133">Transmembrane helix</keyword>
<comment type="subcellular location">
    <subcellularLocation>
        <location evidence="1">Endomembrane system</location>
        <topology evidence="1">Multi-pass membrane protein</topology>
    </subcellularLocation>
</comment>
<dbReference type="PIRSF" id="PIRSF002808">
    <property type="entry name" value="Hexose_phosphate_transp"/>
    <property type="match status" value="1"/>
</dbReference>
<evidence type="ECO:0000313" key="7">
    <source>
        <dbReference type="EMBL" id="CAN97223.1"/>
    </source>
</evidence>
<keyword evidence="2 5" id="KW-0812">Transmembrane</keyword>
<dbReference type="InterPro" id="IPR051337">
    <property type="entry name" value="OPA_Antiporter"/>
</dbReference>
<keyword evidence="8" id="KW-1185">Reference proteome</keyword>
<feature type="transmembrane region" description="Helical" evidence="5">
    <location>
        <begin position="283"/>
        <end position="301"/>
    </location>
</feature>
<reference evidence="7 8" key="1">
    <citation type="journal article" date="2007" name="Nat. Biotechnol.">
        <title>Complete genome sequence of the myxobacterium Sorangium cellulosum.</title>
        <authorList>
            <person name="Schneiker S."/>
            <person name="Perlova O."/>
            <person name="Kaiser O."/>
            <person name="Gerth K."/>
            <person name="Alici A."/>
            <person name="Altmeyer M.O."/>
            <person name="Bartels D."/>
            <person name="Bekel T."/>
            <person name="Beyer S."/>
            <person name="Bode E."/>
            <person name="Bode H.B."/>
            <person name="Bolten C.J."/>
            <person name="Choudhuri J.V."/>
            <person name="Doss S."/>
            <person name="Elnakady Y.A."/>
            <person name="Frank B."/>
            <person name="Gaigalat L."/>
            <person name="Goesmann A."/>
            <person name="Groeger C."/>
            <person name="Gross F."/>
            <person name="Jelsbak L."/>
            <person name="Jelsbak L."/>
            <person name="Kalinowski J."/>
            <person name="Kegler C."/>
            <person name="Knauber T."/>
            <person name="Konietzny S."/>
            <person name="Kopp M."/>
            <person name="Krause L."/>
            <person name="Krug D."/>
            <person name="Linke B."/>
            <person name="Mahmud T."/>
            <person name="Martinez-Arias R."/>
            <person name="McHardy A.C."/>
            <person name="Merai M."/>
            <person name="Meyer F."/>
            <person name="Mormann S."/>
            <person name="Munoz-Dorado J."/>
            <person name="Perez J."/>
            <person name="Pradella S."/>
            <person name="Rachid S."/>
            <person name="Raddatz G."/>
            <person name="Rosenau F."/>
            <person name="Rueckert C."/>
            <person name="Sasse F."/>
            <person name="Scharfe M."/>
            <person name="Schuster S.C."/>
            <person name="Suen G."/>
            <person name="Treuner-Lange A."/>
            <person name="Velicer G.J."/>
            <person name="Vorholter F.-J."/>
            <person name="Weissman K.J."/>
            <person name="Welch R.D."/>
            <person name="Wenzel S.C."/>
            <person name="Whitworth D.E."/>
            <person name="Wilhelm S."/>
            <person name="Wittmann C."/>
            <person name="Bloecker H."/>
            <person name="Puehler A."/>
            <person name="Mueller R."/>
        </authorList>
    </citation>
    <scope>NUCLEOTIDE SEQUENCE [LARGE SCALE GENOMIC DNA]</scope>
    <source>
        <strain evidence="8">So ce56</strain>
    </source>
</reference>
<dbReference type="GO" id="GO:0016020">
    <property type="term" value="C:membrane"/>
    <property type="evidence" value="ECO:0007669"/>
    <property type="project" value="InterPro"/>
</dbReference>
<sequence>MAARAGGHYRRRASMPVWLHQLLPIVLLLAAIAVVMRRLPKIDLGHSEEFRRRRFFNWFPLGLTYAFLYMGRYNLSANAPELDALHLVSKHEFGNIDGWGSAVYGVAFLLNGPLTDRWGGRATILIAAGGSALMNVLMGVAVRLAQEGRLDHGAAITAMTVLFSANMYFQSFGAVSIVKVNAPWFHVRERGMLGGVFGILISLGLYFAYDWSRFIAKHLPMPWIFHAPALLLLGFLVLDFFLIRDTPGQAGFKDFDTADASSGDTGERQGAIEVARRMFSQRVIWIIVAIEFCSGFLRNAVMKWYLIFAGKTGLQGFVSAHWGVLLCIAGILGGVFAGFISDHAFDSRRGPVASVLYAGLVLGAVVVLFTLSFPIAGWTVVFMSLCVIGVHGMLSGTASMDFGGKKNAGVATGIIDGFVYLGTAAQSFLYGSILPSGDAAKTPGNWMPWPAAMLPVALVGFALATRLWNARPERRAAAH</sequence>
<feature type="transmembrane region" description="Helical" evidence="5">
    <location>
        <begin position="154"/>
        <end position="178"/>
    </location>
</feature>
<evidence type="ECO:0000259" key="6">
    <source>
        <dbReference type="PROSITE" id="PS50850"/>
    </source>
</evidence>
<dbReference type="EMBL" id="AM746676">
    <property type="protein sequence ID" value="CAN97223.1"/>
    <property type="molecule type" value="Genomic_DNA"/>
</dbReference>